<feature type="compositionally biased region" description="Low complexity" evidence="1">
    <location>
        <begin position="45"/>
        <end position="60"/>
    </location>
</feature>
<protein>
    <submittedName>
        <fullName evidence="2">Uncharacterized protein</fullName>
    </submittedName>
</protein>
<evidence type="ECO:0000256" key="1">
    <source>
        <dbReference type="SAM" id="MobiDB-lite"/>
    </source>
</evidence>
<evidence type="ECO:0000313" key="3">
    <source>
        <dbReference type="Proteomes" id="UP000002071"/>
    </source>
</evidence>
<dbReference type="STRING" id="519442.Huta_1572"/>
<accession>C7NQ03</accession>
<dbReference type="KEGG" id="hut:Huta_1572"/>
<organism evidence="2 3">
    <name type="scientific">Halorhabdus utahensis (strain DSM 12940 / JCM 11049 / AX-2)</name>
    <dbReference type="NCBI Taxonomy" id="519442"/>
    <lineage>
        <taxon>Archaea</taxon>
        <taxon>Methanobacteriati</taxon>
        <taxon>Methanobacteriota</taxon>
        <taxon>Stenosarchaea group</taxon>
        <taxon>Halobacteria</taxon>
        <taxon>Halobacteriales</taxon>
        <taxon>Haloarculaceae</taxon>
        <taxon>Halorhabdus</taxon>
    </lineage>
</organism>
<gene>
    <name evidence="2" type="ordered locus">Huta_1572</name>
</gene>
<reference evidence="2 3" key="1">
    <citation type="journal article" date="2009" name="Stand. Genomic Sci.">
        <title>Complete genome sequence of Halorhabdus utahensis type strain (AX-2).</title>
        <authorList>
            <person name="Anderson I."/>
            <person name="Tindall B.J."/>
            <person name="Pomrenke H."/>
            <person name="Goker M."/>
            <person name="Lapidus A."/>
            <person name="Nolan M."/>
            <person name="Copeland A."/>
            <person name="Glavina Del Rio T."/>
            <person name="Chen F."/>
            <person name="Tice H."/>
            <person name="Cheng J.F."/>
            <person name="Lucas S."/>
            <person name="Chertkov O."/>
            <person name="Bruce D."/>
            <person name="Brettin T."/>
            <person name="Detter J.C."/>
            <person name="Han C."/>
            <person name="Goodwin L."/>
            <person name="Land M."/>
            <person name="Hauser L."/>
            <person name="Chang Y.J."/>
            <person name="Jeffries C.D."/>
            <person name="Pitluck S."/>
            <person name="Pati A."/>
            <person name="Mavromatis K."/>
            <person name="Ivanova N."/>
            <person name="Ovchinnikova G."/>
            <person name="Chen A."/>
            <person name="Palaniappan K."/>
            <person name="Chain P."/>
            <person name="Rohde M."/>
            <person name="Bristow J."/>
            <person name="Eisen J.A."/>
            <person name="Markowitz V."/>
            <person name="Hugenholtz P."/>
            <person name="Kyrpides N.C."/>
            <person name="Klenk H.P."/>
        </authorList>
    </citation>
    <scope>NUCLEOTIDE SEQUENCE [LARGE SCALE GENOMIC DNA]</scope>
    <source>
        <strain evidence="3">DSM 12940 / JCM 11049 / AX-2</strain>
    </source>
</reference>
<dbReference type="EMBL" id="CP001687">
    <property type="protein sequence ID" value="ACV11747.1"/>
    <property type="molecule type" value="Genomic_DNA"/>
</dbReference>
<dbReference type="AlphaFoldDB" id="C7NQ03"/>
<evidence type="ECO:0000313" key="2">
    <source>
        <dbReference type="EMBL" id="ACV11747.1"/>
    </source>
</evidence>
<proteinExistence type="predicted"/>
<name>C7NQ03_HALUD</name>
<feature type="region of interest" description="Disordered" evidence="1">
    <location>
        <begin position="1"/>
        <end position="60"/>
    </location>
</feature>
<keyword evidence="3" id="KW-1185">Reference proteome</keyword>
<dbReference type="HOGENOM" id="CLU_2930151_0_0_2"/>
<sequence>MTTETNDENGQTRRDGGTDGGAVDGGPFTGCVGDGGQSRREGIPADVATDTSTATETAES</sequence>
<dbReference type="RefSeq" id="WP_015789321.1">
    <property type="nucleotide sequence ID" value="NC_013158.1"/>
</dbReference>
<dbReference type="Proteomes" id="UP000002071">
    <property type="component" value="Chromosome"/>
</dbReference>
<feature type="compositionally biased region" description="Gly residues" evidence="1">
    <location>
        <begin position="18"/>
        <end position="36"/>
    </location>
</feature>
<dbReference type="GeneID" id="8383851"/>